<organism evidence="2 3">
    <name type="scientific">Drosophila arizonae</name>
    <name type="common">Fruit fly</name>
    <dbReference type="NCBI Taxonomy" id="7263"/>
    <lineage>
        <taxon>Eukaryota</taxon>
        <taxon>Metazoa</taxon>
        <taxon>Ecdysozoa</taxon>
        <taxon>Arthropoda</taxon>
        <taxon>Hexapoda</taxon>
        <taxon>Insecta</taxon>
        <taxon>Pterygota</taxon>
        <taxon>Neoptera</taxon>
        <taxon>Endopterygota</taxon>
        <taxon>Diptera</taxon>
        <taxon>Brachycera</taxon>
        <taxon>Muscomorpha</taxon>
        <taxon>Ephydroidea</taxon>
        <taxon>Drosophilidae</taxon>
        <taxon>Drosophila</taxon>
    </lineage>
</organism>
<accession>A0ABM1NQT0</accession>
<evidence type="ECO:0000313" key="3">
    <source>
        <dbReference type="RefSeq" id="XP_017857316.1"/>
    </source>
</evidence>
<evidence type="ECO:0000256" key="1">
    <source>
        <dbReference type="SAM" id="MobiDB-lite"/>
    </source>
</evidence>
<dbReference type="PANTHER" id="PTHR15493:SF9">
    <property type="entry name" value="GH14043P"/>
    <property type="match status" value="1"/>
</dbReference>
<name>A0ABM1NQT0_DROAR</name>
<feature type="region of interest" description="Disordered" evidence="1">
    <location>
        <begin position="258"/>
        <end position="279"/>
    </location>
</feature>
<feature type="compositionally biased region" description="Basic residues" evidence="1">
    <location>
        <begin position="143"/>
        <end position="152"/>
    </location>
</feature>
<keyword evidence="2" id="KW-1185">Reference proteome</keyword>
<dbReference type="Proteomes" id="UP000694904">
    <property type="component" value="Chromosome 3"/>
</dbReference>
<proteinExistence type="predicted"/>
<reference evidence="2" key="1">
    <citation type="journal article" date="1997" name="Nucleic Acids Res.">
        <title>tRNAscan-SE: a program for improved detection of transfer RNA genes in genomic sequence.</title>
        <authorList>
            <person name="Lowe T.M."/>
            <person name="Eddy S.R."/>
        </authorList>
    </citation>
    <scope>NUCLEOTIDE SEQUENCE [LARGE SCALE GENOMIC DNA]</scope>
</reference>
<sequence>MSAYDRKVLKKQCPLRKSVDADSAMEESGYASFRVQHNSTVEAPFLFERDSETENWRNAPNTTTQSHFNSIQFQTPNSTSCDDSIFAPWHKSFCLPSVSCVQLEESEDEGAQACKSPLLQSPSQPKCAAKRRKSHYQPMAHHSSPKKSKKKLFPQPTVDSVCRTRYYDGCEHLDIVGMLSNTLPALECILSHVSSSTLENMTKVSERWAQAVHTSKRATERLHNHRFKMNLTKENAPLPLKPERMLFKSMNNNLVPFQPSNAIQRPNKAHNGHRITPKDENSPLLVEQLQRIKCPRCGKSSRVFYSQPPVEQTPKLNRQLSTRAALSQTLPHAKSFNEPKSGGLTRFYSLDEVKSSPILQNTGPSQAYSIGECTSVFCKFRFCVHCCCPPHPGAKCLVTEMGTPSKVMMPSERVTPPKRNQKFDYKLSRKNSLKRLNF</sequence>
<dbReference type="RefSeq" id="XP_017857316.1">
    <property type="nucleotide sequence ID" value="XM_018001827.1"/>
</dbReference>
<evidence type="ECO:0000313" key="2">
    <source>
        <dbReference type="Proteomes" id="UP000694904"/>
    </source>
</evidence>
<feature type="region of interest" description="Disordered" evidence="1">
    <location>
        <begin position="113"/>
        <end position="154"/>
    </location>
</feature>
<dbReference type="InterPro" id="IPR047147">
    <property type="entry name" value="FBX5_43"/>
</dbReference>
<gene>
    <name evidence="3" type="primary">LOC108610006</name>
</gene>
<protein>
    <submittedName>
        <fullName evidence="3">Uncharacterized protein LOC108610006</fullName>
    </submittedName>
</protein>
<reference evidence="3" key="3">
    <citation type="submission" date="2025-08" db="UniProtKB">
        <authorList>
            <consortium name="RefSeq"/>
        </authorList>
    </citation>
    <scope>IDENTIFICATION</scope>
    <source>
        <tissue evidence="3">Whole organism</tissue>
    </source>
</reference>
<dbReference type="GeneID" id="108610006"/>
<dbReference type="PANTHER" id="PTHR15493">
    <property type="entry name" value="F-BOX ONLY PROTEIN 5 AND 43"/>
    <property type="match status" value="1"/>
</dbReference>
<reference evidence="2" key="2">
    <citation type="journal article" date="2016" name="G3 (Bethesda)">
        <title>Genome Evolution in Three Species of Cactophilic Drosophila.</title>
        <authorList>
            <person name="Sanchez-Flores A."/>
            <person name="Penazola F."/>
            <person name="Carpinteyro-Ponce J."/>
            <person name="Nazario-Yepiz N."/>
            <person name="Abreu-Goodger C."/>
            <person name="Machado C.A."/>
            <person name="Markow T.A."/>
        </authorList>
    </citation>
    <scope>NUCLEOTIDE SEQUENCE [LARGE SCALE GENOMIC DNA]</scope>
</reference>